<dbReference type="GO" id="GO:0004159">
    <property type="term" value="F:dihydropyrimidine dehydrogenase (NAD+) activity"/>
    <property type="evidence" value="ECO:0007669"/>
    <property type="project" value="UniProtKB-EC"/>
</dbReference>
<organism evidence="1 2">
    <name type="scientific">Salipiger bermudensis (strain DSM 26914 / JCM 13377 / KCTC 12554 / HTCC2601)</name>
    <name type="common">Pelagibaca bermudensis</name>
    <dbReference type="NCBI Taxonomy" id="314265"/>
    <lineage>
        <taxon>Bacteria</taxon>
        <taxon>Pseudomonadati</taxon>
        <taxon>Pseudomonadota</taxon>
        <taxon>Alphaproteobacteria</taxon>
        <taxon>Rhodobacterales</taxon>
        <taxon>Roseobacteraceae</taxon>
        <taxon>Salipiger</taxon>
    </lineage>
</organism>
<evidence type="ECO:0000313" key="1">
    <source>
        <dbReference type="EMBL" id="EAU44039.1"/>
    </source>
</evidence>
<dbReference type="EC" id="1.3.1.1" evidence="1"/>
<name>Q0FIP6_SALBH</name>
<dbReference type="STRING" id="314265.R2601_11826"/>
<keyword evidence="2" id="KW-1185">Reference proteome</keyword>
<reference evidence="1 2" key="1">
    <citation type="journal article" date="2010" name="J. Bacteriol.">
        <title>Genome sequences of Pelagibaca bermudensis HTCC2601T and Maritimibacter alkaliphilus HTCC2654T, the type strains of two marine Roseobacter genera.</title>
        <authorList>
            <person name="Thrash J.C."/>
            <person name="Cho J.C."/>
            <person name="Ferriera S."/>
            <person name="Johnson J."/>
            <person name="Vergin K.L."/>
            <person name="Giovannoni S.J."/>
        </authorList>
    </citation>
    <scope>NUCLEOTIDE SEQUENCE [LARGE SCALE GENOMIC DNA]</scope>
    <source>
        <strain evidence="2">DSM 26914 / JCM 13377 / KCTC 12554 / HTCC2601</strain>
    </source>
</reference>
<gene>
    <name evidence="1" type="ORF">R2601_11826</name>
</gene>
<dbReference type="EMBL" id="AATQ01000057">
    <property type="protein sequence ID" value="EAU44039.1"/>
    <property type="molecule type" value="Genomic_DNA"/>
</dbReference>
<accession>Q0FIP6</accession>
<dbReference type="HOGENOM" id="CLU_3274130_0_0_5"/>
<dbReference type="Proteomes" id="UP000006230">
    <property type="component" value="Unassembled WGS sequence"/>
</dbReference>
<evidence type="ECO:0000313" key="2">
    <source>
        <dbReference type="Proteomes" id="UP000006230"/>
    </source>
</evidence>
<sequence length="41" mass="4662">MHREVGYDALLAEVKSRGFHLIECGNQYVIICNAGQMRVHC</sequence>
<dbReference type="AlphaFoldDB" id="Q0FIP6"/>
<comment type="caution">
    <text evidence="1">The sequence shown here is derived from an EMBL/GenBank/DDBJ whole genome shotgun (WGS) entry which is preliminary data.</text>
</comment>
<keyword evidence="1" id="KW-0560">Oxidoreductase</keyword>
<proteinExistence type="predicted"/>
<protein>
    <submittedName>
        <fullName evidence="1">Dihydropyrimidine dehydrogenase</fullName>
        <ecNumber evidence="1">1.3.1.1</ecNumber>
    </submittedName>
</protein>